<dbReference type="GO" id="GO:0030494">
    <property type="term" value="P:bacteriochlorophyll biosynthetic process"/>
    <property type="evidence" value="ECO:0007669"/>
    <property type="project" value="InterPro"/>
</dbReference>
<sequence length="191" mass="21139">MHGARIGPNALTQLIEPIERRYGHDMVARLLEQSGIQRLPDMTGLIDEDPVIAMHHHMIRTLPDMADDISREAGARTGAYIIANRIPGFAQGLLRILPAALSARLLAKAIAKNAWTFAGSGKFAVQSWWPLVFTLEDNPFAKGLRTYAPACHWHAAVFETLFRELVSPHIRVTETTCCAAGDPRCTFVVRT</sequence>
<evidence type="ECO:0000313" key="3">
    <source>
        <dbReference type="Proteomes" id="UP001302429"/>
    </source>
</evidence>
<dbReference type="Proteomes" id="UP001302429">
    <property type="component" value="Chromosome"/>
</dbReference>
<dbReference type="NCBIfam" id="TIGR02019">
    <property type="entry name" value="BchJ"/>
    <property type="match status" value="1"/>
</dbReference>
<dbReference type="EMBL" id="CP136594">
    <property type="protein sequence ID" value="WOE74971.1"/>
    <property type="molecule type" value="Genomic_DNA"/>
</dbReference>
<feature type="domain" description="4-vinyl reductase 4VR" evidence="1">
    <location>
        <begin position="130"/>
        <end position="191"/>
    </location>
</feature>
<keyword evidence="3" id="KW-1185">Reference proteome</keyword>
<dbReference type="SUPFAM" id="SSF111126">
    <property type="entry name" value="Ligand-binding domain in the NO signalling and Golgi transport"/>
    <property type="match status" value="1"/>
</dbReference>
<gene>
    <name evidence="2" type="primary">bchJ</name>
    <name evidence="2" type="ORF">RB602_14210</name>
</gene>
<evidence type="ECO:0000313" key="2">
    <source>
        <dbReference type="EMBL" id="WOE74971.1"/>
    </source>
</evidence>
<dbReference type="InterPro" id="IPR010249">
    <property type="entry name" value="BchJ"/>
</dbReference>
<dbReference type="Gene3D" id="3.30.1380.20">
    <property type="entry name" value="Trafficking protein particle complex subunit 3"/>
    <property type="match status" value="1"/>
</dbReference>
<protein>
    <submittedName>
        <fullName evidence="2">Bacteriochlorophyll 4-vinyl reductase</fullName>
    </submittedName>
</protein>
<dbReference type="Pfam" id="PF02830">
    <property type="entry name" value="V4R"/>
    <property type="match status" value="1"/>
</dbReference>
<name>A0AA97F6R5_9SPHN</name>
<dbReference type="GO" id="GO:0015979">
    <property type="term" value="P:photosynthesis"/>
    <property type="evidence" value="ECO:0007669"/>
    <property type="project" value="InterPro"/>
</dbReference>
<dbReference type="InterPro" id="IPR024096">
    <property type="entry name" value="NO_sig/Golgi_transp_ligand-bd"/>
</dbReference>
<proteinExistence type="predicted"/>
<dbReference type="InterPro" id="IPR004096">
    <property type="entry name" value="V4R"/>
</dbReference>
<dbReference type="PANTHER" id="PTHR35090">
    <property type="entry name" value="DNA-DIRECTED RNA POLYMERASE SUBUNIT I"/>
    <property type="match status" value="1"/>
</dbReference>
<dbReference type="SMART" id="SM00989">
    <property type="entry name" value="V4R"/>
    <property type="match status" value="1"/>
</dbReference>
<dbReference type="RefSeq" id="WP_317081463.1">
    <property type="nucleotide sequence ID" value="NZ_CP136594.1"/>
</dbReference>
<dbReference type="PANTHER" id="PTHR35090:SF1">
    <property type="entry name" value="SLR0144 PROTEIN"/>
    <property type="match status" value="1"/>
</dbReference>
<dbReference type="KEGG" id="acoa:RB602_14210"/>
<accession>A0AA97F6R5</accession>
<dbReference type="AlphaFoldDB" id="A0AA97F6R5"/>
<evidence type="ECO:0000259" key="1">
    <source>
        <dbReference type="SMART" id="SM00989"/>
    </source>
</evidence>
<organism evidence="2 3">
    <name type="scientific">Alterisphingorhabdus coralli</name>
    <dbReference type="NCBI Taxonomy" id="3071408"/>
    <lineage>
        <taxon>Bacteria</taxon>
        <taxon>Pseudomonadati</taxon>
        <taxon>Pseudomonadota</taxon>
        <taxon>Alphaproteobacteria</taxon>
        <taxon>Sphingomonadales</taxon>
        <taxon>Sphingomonadaceae</taxon>
        <taxon>Alterisphingorhabdus (ex Yan et al. 2024)</taxon>
    </lineage>
</organism>
<reference evidence="2 3" key="1">
    <citation type="submission" date="2023-10" db="EMBL/GenBank/DDBJ databases">
        <title>Complete genome sequence of a Sphingomonadaceae bacterium.</title>
        <authorList>
            <person name="Yan C."/>
        </authorList>
    </citation>
    <scope>NUCLEOTIDE SEQUENCE [LARGE SCALE GENOMIC DNA]</scope>
    <source>
        <strain evidence="2 3">SCSIO 66989</strain>
    </source>
</reference>